<evidence type="ECO:0000256" key="1">
    <source>
        <dbReference type="ARBA" id="ARBA00004123"/>
    </source>
</evidence>
<dbReference type="GO" id="GO:0000126">
    <property type="term" value="C:transcription factor TFIIIB complex"/>
    <property type="evidence" value="ECO:0007669"/>
    <property type="project" value="TreeGrafter"/>
</dbReference>
<sequence>MVWCSYCGKDQPTERDDINGFICCTGCGRVLDDNIYSSDPTFVKTAGGQSQFSGNFIKDGQYSSYGRLGGDLVHEYGFKSDSHEKTLEKGREEIEIIAESLSVSGREDSVNAGHRLYIIAVERNFTRGRRTKQVAAACLYIVCRQEQKPFLLIDFSDVLQINVYVLGAVFLQLCKLLRLEQHPIIQKPVDPSLFIHRFADRLVGRATTRKQFHSIANTALRILASMKRDWMQTGRKPSGVCGAALYISALSHGFGCTKADVVSIVHICEGTLTKRLIEFENTDSGSLTIEEFESKAKELEAEMQTIKVPAINAETKGIKGITDLLCEHKDTGSAHFAHGLCHSCYEEFVKLSGGIQGGSAPPAFQRAEKQRKEDALHKKQDKLLFFDEEDEEDQYQIGTQKCFEDTARMETEKEKQLNQKAVQDGNPGSQEQENAEGSNRYENIKNLYRSTASKDGYADSPNGDSQIGAVGSCLSEAVNGYRAEIDDWTQTQTQSINKVEDEMDEEIETLSDIDDEEVERYLHNKEEVRLKTLIWTEMNKEYLEEQAAKEEAIAAAEAAHAAALAAAAEGAPDAVELAAAAAAAVAKLKKDKQRKRAEESKNKVPAQSAAEATRQMLTKKKLSSKVNYDVLEKLFEDNKKNGTDMSNATEDTQNNSSVENGKRIRSVSWAEGDDANLQISKRQALYNEISSGKETKSKEEATDPKMEDEAEDEDFDIPDQDVVDHEQFQPYGLQYEHEDEYDYEEY</sequence>
<dbReference type="InterPro" id="IPR013150">
    <property type="entry name" value="TFIIB_cyclin"/>
</dbReference>
<keyword evidence="5" id="KW-0862">Zinc</keyword>
<dbReference type="Gene3D" id="1.10.472.170">
    <property type="match status" value="1"/>
</dbReference>
<evidence type="ECO:0000256" key="6">
    <source>
        <dbReference type="ARBA" id="ARBA00023015"/>
    </source>
</evidence>
<dbReference type="GO" id="GO:0070897">
    <property type="term" value="P:transcription preinitiation complex assembly"/>
    <property type="evidence" value="ECO:0007669"/>
    <property type="project" value="InterPro"/>
</dbReference>
<dbReference type="Pfam" id="PF00382">
    <property type="entry name" value="TFIIB"/>
    <property type="match status" value="2"/>
</dbReference>
<feature type="compositionally biased region" description="Acidic residues" evidence="10">
    <location>
        <begin position="708"/>
        <end position="721"/>
    </location>
</feature>
<evidence type="ECO:0000256" key="10">
    <source>
        <dbReference type="SAM" id="MobiDB-lite"/>
    </source>
</evidence>
<dbReference type="SUPFAM" id="SSF57783">
    <property type="entry name" value="Zinc beta-ribbon"/>
    <property type="match status" value="1"/>
</dbReference>
<dbReference type="GO" id="GO:0017025">
    <property type="term" value="F:TBP-class protein binding"/>
    <property type="evidence" value="ECO:0007669"/>
    <property type="project" value="InterPro"/>
</dbReference>
<dbReference type="InterPro" id="IPR013763">
    <property type="entry name" value="Cyclin-like_dom"/>
</dbReference>
<organism evidence="12">
    <name type="scientific">Picea sitchensis</name>
    <name type="common">Sitka spruce</name>
    <name type="synonym">Pinus sitchensis</name>
    <dbReference type="NCBI Taxonomy" id="3332"/>
    <lineage>
        <taxon>Eukaryota</taxon>
        <taxon>Viridiplantae</taxon>
        <taxon>Streptophyta</taxon>
        <taxon>Embryophyta</taxon>
        <taxon>Tracheophyta</taxon>
        <taxon>Spermatophyta</taxon>
        <taxon>Pinopsida</taxon>
        <taxon>Pinidae</taxon>
        <taxon>Conifers I</taxon>
        <taxon>Pinales</taxon>
        <taxon>Pinaceae</taxon>
        <taxon>Picea</taxon>
    </lineage>
</organism>
<dbReference type="InterPro" id="IPR000812">
    <property type="entry name" value="TFIIB"/>
</dbReference>
<dbReference type="FunFam" id="1.10.472.10:FF:000007">
    <property type="entry name" value="Transcription factor IIIB 90 kDa subunit"/>
    <property type="match status" value="1"/>
</dbReference>
<evidence type="ECO:0000256" key="8">
    <source>
        <dbReference type="ARBA" id="ARBA00023163"/>
    </source>
</evidence>
<dbReference type="Pfam" id="PF07741">
    <property type="entry name" value="BRF1"/>
    <property type="match status" value="1"/>
</dbReference>
<keyword evidence="8" id="KW-0804">Transcription</keyword>
<dbReference type="InterPro" id="IPR011665">
    <property type="entry name" value="BRF1_TBP-bd_dom"/>
</dbReference>
<protein>
    <recommendedName>
        <fullName evidence="11">Cyclin-like domain-containing protein</fullName>
    </recommendedName>
</protein>
<dbReference type="Gene3D" id="1.10.472.10">
    <property type="entry name" value="Cyclin-like"/>
    <property type="match status" value="1"/>
</dbReference>
<evidence type="ECO:0000256" key="7">
    <source>
        <dbReference type="ARBA" id="ARBA00023159"/>
    </source>
</evidence>
<feature type="domain" description="Cyclin-like" evidence="11">
    <location>
        <begin position="193"/>
        <end position="281"/>
    </location>
</feature>
<feature type="compositionally biased region" description="Basic and acidic residues" evidence="10">
    <location>
        <begin position="691"/>
        <end position="707"/>
    </location>
</feature>
<dbReference type="GO" id="GO:0005634">
    <property type="term" value="C:nucleus"/>
    <property type="evidence" value="ECO:0007669"/>
    <property type="project" value="UniProtKB-SubCell"/>
</dbReference>
<evidence type="ECO:0000256" key="5">
    <source>
        <dbReference type="ARBA" id="ARBA00022833"/>
    </source>
</evidence>
<keyword evidence="7" id="KW-0010">Activator</keyword>
<dbReference type="CDD" id="cd20553">
    <property type="entry name" value="CYCLIN_TFIIIB90_rpt1"/>
    <property type="match status" value="1"/>
</dbReference>
<dbReference type="PRINTS" id="PR00685">
    <property type="entry name" value="TIFACTORIIB"/>
</dbReference>
<feature type="compositionally biased region" description="Acidic residues" evidence="10">
    <location>
        <begin position="737"/>
        <end position="746"/>
    </location>
</feature>
<dbReference type="InterPro" id="IPR036915">
    <property type="entry name" value="Cyclin-like_sf"/>
</dbReference>
<evidence type="ECO:0000256" key="4">
    <source>
        <dbReference type="ARBA" id="ARBA00022771"/>
    </source>
</evidence>
<feature type="region of interest" description="Disordered" evidence="10">
    <location>
        <begin position="591"/>
        <end position="615"/>
    </location>
</feature>
<feature type="region of interest" description="Disordered" evidence="10">
    <location>
        <begin position="416"/>
        <end position="440"/>
    </location>
</feature>
<comment type="similarity">
    <text evidence="2">Belongs to the TFIIB family.</text>
</comment>
<dbReference type="SMART" id="SM00385">
    <property type="entry name" value="CYCLIN"/>
    <property type="match status" value="2"/>
</dbReference>
<dbReference type="FunFam" id="1.10.472.10:FF:000066">
    <property type="entry name" value="Transcription factor IIIB subunit"/>
    <property type="match status" value="1"/>
</dbReference>
<keyword evidence="4" id="KW-0863">Zinc-finger</keyword>
<evidence type="ECO:0000259" key="11">
    <source>
        <dbReference type="SMART" id="SM00385"/>
    </source>
</evidence>
<feature type="compositionally biased region" description="Polar residues" evidence="10">
    <location>
        <begin position="418"/>
        <end position="440"/>
    </location>
</feature>
<feature type="region of interest" description="Disordered" evidence="10">
    <location>
        <begin position="639"/>
        <end position="746"/>
    </location>
</feature>
<keyword evidence="3" id="KW-0479">Metal-binding</keyword>
<dbReference type="GO" id="GO:0008270">
    <property type="term" value="F:zinc ion binding"/>
    <property type="evidence" value="ECO:0007669"/>
    <property type="project" value="UniProtKB-KW"/>
</dbReference>
<evidence type="ECO:0000256" key="9">
    <source>
        <dbReference type="ARBA" id="ARBA00023242"/>
    </source>
</evidence>
<feature type="compositionally biased region" description="Polar residues" evidence="10">
    <location>
        <begin position="643"/>
        <end position="659"/>
    </location>
</feature>
<keyword evidence="9" id="KW-0539">Nucleus</keyword>
<dbReference type="GO" id="GO:0001006">
    <property type="term" value="F:RNA polymerase III type 3 promoter sequence-specific DNA binding"/>
    <property type="evidence" value="ECO:0007669"/>
    <property type="project" value="TreeGrafter"/>
</dbReference>
<dbReference type="GO" id="GO:0097550">
    <property type="term" value="C:transcription preinitiation complex"/>
    <property type="evidence" value="ECO:0007669"/>
    <property type="project" value="TreeGrafter"/>
</dbReference>
<proteinExistence type="evidence at transcript level"/>
<dbReference type="Gene3D" id="1.20.5.650">
    <property type="entry name" value="Single helix bin"/>
    <property type="match status" value="1"/>
</dbReference>
<dbReference type="PANTHER" id="PTHR11618:SF4">
    <property type="entry name" value="TRANSCRIPTION FACTOR IIIB 90 KDA SUBUNIT"/>
    <property type="match status" value="1"/>
</dbReference>
<accession>B8LQP4</accession>
<dbReference type="EMBL" id="EF678200">
    <property type="protein sequence ID" value="ABR17974.1"/>
    <property type="molecule type" value="mRNA"/>
</dbReference>
<dbReference type="AlphaFoldDB" id="B8LQP4"/>
<dbReference type="GO" id="GO:0000995">
    <property type="term" value="F:RNA polymerase III general transcription initiation factor activity"/>
    <property type="evidence" value="ECO:0007669"/>
    <property type="project" value="TreeGrafter"/>
</dbReference>
<comment type="subcellular location">
    <subcellularLocation>
        <location evidence="1">Nucleus</location>
    </subcellularLocation>
</comment>
<reference evidence="12" key="1">
    <citation type="submission" date="2007-06" db="EMBL/GenBank/DDBJ databases">
        <title>Full length cDNA sequences from Sitka Spruce (Picea sitchensis).</title>
        <authorList>
            <person name="Ralph S.G."/>
            <person name="Chun H.E."/>
            <person name="Liao N."/>
            <person name="Ali J."/>
            <person name="Reid K."/>
            <person name="Kolosova N."/>
            <person name="Cooper N."/>
            <person name="Cullis C."/>
            <person name="Jancsik S."/>
            <person name="Moore R."/>
            <person name="Mayo M."/>
            <person name="Wagner S."/>
            <person name="Holt R.A."/>
            <person name="Jones S.J.M."/>
            <person name="Marra M.A."/>
            <person name="Ritland C.E."/>
            <person name="Ritland K."/>
            <person name="Bohlmann J."/>
        </authorList>
    </citation>
    <scope>NUCLEOTIDE SEQUENCE</scope>
    <source>
        <tissue evidence="12">Bark</tissue>
    </source>
</reference>
<name>B8LQP4_PICSI</name>
<evidence type="ECO:0000256" key="2">
    <source>
        <dbReference type="ARBA" id="ARBA00010857"/>
    </source>
</evidence>
<dbReference type="SUPFAM" id="SSF47954">
    <property type="entry name" value="Cyclin-like"/>
    <property type="match status" value="2"/>
</dbReference>
<feature type="domain" description="Cyclin-like" evidence="11">
    <location>
        <begin position="92"/>
        <end position="175"/>
    </location>
</feature>
<evidence type="ECO:0000256" key="3">
    <source>
        <dbReference type="ARBA" id="ARBA00022723"/>
    </source>
</evidence>
<dbReference type="CDD" id="cd20554">
    <property type="entry name" value="CYCLIN_TFIIIB90_rpt2"/>
    <property type="match status" value="1"/>
</dbReference>
<keyword evidence="6" id="KW-0805">Transcription regulation</keyword>
<evidence type="ECO:0000313" key="12">
    <source>
        <dbReference type="EMBL" id="ABR17974.1"/>
    </source>
</evidence>
<dbReference type="PANTHER" id="PTHR11618">
    <property type="entry name" value="TRANSCRIPTION INITIATION FACTOR IIB-RELATED"/>
    <property type="match status" value="1"/>
</dbReference>